<dbReference type="PANTHER" id="PTHR46382">
    <property type="entry name" value="PHOSPHATIDATE CYTIDYLYLTRANSFERASE"/>
    <property type="match status" value="1"/>
</dbReference>
<evidence type="ECO:0000256" key="3">
    <source>
        <dbReference type="ARBA" id="ARBA00005119"/>
    </source>
</evidence>
<comment type="catalytic activity">
    <reaction evidence="1 18">
        <text>a 1,2-diacyl-sn-glycero-3-phosphate + CTP + H(+) = a CDP-1,2-diacyl-sn-glycerol + diphosphate</text>
        <dbReference type="Rhea" id="RHEA:16229"/>
        <dbReference type="ChEBI" id="CHEBI:15378"/>
        <dbReference type="ChEBI" id="CHEBI:33019"/>
        <dbReference type="ChEBI" id="CHEBI:37563"/>
        <dbReference type="ChEBI" id="CHEBI:58332"/>
        <dbReference type="ChEBI" id="CHEBI:58608"/>
        <dbReference type="EC" id="2.7.7.41"/>
    </reaction>
</comment>
<keyword evidence="23" id="KW-1185">Reference proteome</keyword>
<feature type="transmembrane region" description="Helical" evidence="21">
    <location>
        <begin position="202"/>
        <end position="225"/>
    </location>
</feature>
<sequence length="339" mass="36126">MTGPSADEPQDIPPRPPLPAPRHGDQLHAQWQAKKAEIGTQVSHARDQLDQANERIKERTGRDLVVAILIGLLIGGALLASLVFVKWAFVIFAVAAALLAIGELVLALRTGGRRADLWPQLVVGAALVTAGYFADPWLCWVMLFVAVFVVVVWRLVGQMAARDGRTYGDVLTDAVSAGFIQIYIPFLAATALMLLREERGEWWVLSFIIVVVVADTAAYASGLLFGRGGRHPMAPRVSPKKTWEGFAGAVAGSLLAGALLGVFLLGLPWWAGLIIGAALVASATLGDLAESMLKRDLGIKDMSSWLPGHGGLLDRLDSILPSAVVALALFHLLSPLAVS</sequence>
<feature type="transmembrane region" description="Helical" evidence="21">
    <location>
        <begin position="140"/>
        <end position="156"/>
    </location>
</feature>
<evidence type="ECO:0000256" key="20">
    <source>
        <dbReference type="SAM" id="MobiDB-lite"/>
    </source>
</evidence>
<evidence type="ECO:0000256" key="5">
    <source>
        <dbReference type="ARBA" id="ARBA00010185"/>
    </source>
</evidence>
<evidence type="ECO:0000256" key="14">
    <source>
        <dbReference type="ARBA" id="ARBA00023098"/>
    </source>
</evidence>
<gene>
    <name evidence="22" type="ORF">K8F61_05835</name>
</gene>
<feature type="transmembrane region" description="Helical" evidence="21">
    <location>
        <begin position="64"/>
        <end position="83"/>
    </location>
</feature>
<feature type="transmembrane region" description="Helical" evidence="21">
    <location>
        <begin position="177"/>
        <end position="196"/>
    </location>
</feature>
<keyword evidence="12 18" id="KW-0548">Nucleotidyltransferase</keyword>
<evidence type="ECO:0000256" key="18">
    <source>
        <dbReference type="RuleBase" id="RU003938"/>
    </source>
</evidence>
<protein>
    <recommendedName>
        <fullName evidence="7 18">Phosphatidate cytidylyltransferase</fullName>
        <ecNumber evidence="6 18">2.7.7.41</ecNumber>
    </recommendedName>
</protein>
<evidence type="ECO:0000256" key="16">
    <source>
        <dbReference type="ARBA" id="ARBA00023209"/>
    </source>
</evidence>
<keyword evidence="16" id="KW-0594">Phospholipid biosynthesis</keyword>
<comment type="pathway">
    <text evidence="4">Lipid metabolism.</text>
</comment>
<evidence type="ECO:0000256" key="19">
    <source>
        <dbReference type="SAM" id="Coils"/>
    </source>
</evidence>
<feature type="transmembrane region" description="Helical" evidence="21">
    <location>
        <begin position="117"/>
        <end position="134"/>
    </location>
</feature>
<dbReference type="InterPro" id="IPR000374">
    <property type="entry name" value="PC_trans"/>
</dbReference>
<evidence type="ECO:0000256" key="2">
    <source>
        <dbReference type="ARBA" id="ARBA00004651"/>
    </source>
</evidence>
<evidence type="ECO:0000256" key="11">
    <source>
        <dbReference type="ARBA" id="ARBA00022692"/>
    </source>
</evidence>
<organism evidence="22 23">
    <name type="scientific">Microbacterium resistens</name>
    <dbReference type="NCBI Taxonomy" id="156977"/>
    <lineage>
        <taxon>Bacteria</taxon>
        <taxon>Bacillati</taxon>
        <taxon>Actinomycetota</taxon>
        <taxon>Actinomycetes</taxon>
        <taxon>Micrococcales</taxon>
        <taxon>Microbacteriaceae</taxon>
        <taxon>Microbacterium</taxon>
    </lineage>
</organism>
<comment type="subcellular location">
    <subcellularLocation>
        <location evidence="2">Cell membrane</location>
        <topology evidence="2">Multi-pass membrane protein</topology>
    </subcellularLocation>
</comment>
<evidence type="ECO:0000256" key="21">
    <source>
        <dbReference type="SAM" id="Phobius"/>
    </source>
</evidence>
<dbReference type="EMBL" id="CP082781">
    <property type="protein sequence ID" value="UGS27699.1"/>
    <property type="molecule type" value="Genomic_DNA"/>
</dbReference>
<keyword evidence="11 18" id="KW-0812">Transmembrane</keyword>
<keyword evidence="15 21" id="KW-0472">Membrane</keyword>
<evidence type="ECO:0000256" key="4">
    <source>
        <dbReference type="ARBA" id="ARBA00005189"/>
    </source>
</evidence>
<feature type="coiled-coil region" evidence="19">
    <location>
        <begin position="35"/>
        <end position="62"/>
    </location>
</feature>
<evidence type="ECO:0000256" key="13">
    <source>
        <dbReference type="ARBA" id="ARBA00022989"/>
    </source>
</evidence>
<dbReference type="PANTHER" id="PTHR46382:SF1">
    <property type="entry name" value="PHOSPHATIDATE CYTIDYLYLTRANSFERASE"/>
    <property type="match status" value="1"/>
</dbReference>
<feature type="compositionally biased region" description="Pro residues" evidence="20">
    <location>
        <begin position="11"/>
        <end position="20"/>
    </location>
</feature>
<evidence type="ECO:0000256" key="8">
    <source>
        <dbReference type="ARBA" id="ARBA00022475"/>
    </source>
</evidence>
<keyword evidence="19" id="KW-0175">Coiled coil</keyword>
<comment type="pathway">
    <text evidence="3 18">Phospholipid metabolism; CDP-diacylglycerol biosynthesis; CDP-diacylglycerol from sn-glycerol 3-phosphate: step 3/3.</text>
</comment>
<feature type="transmembrane region" description="Helical" evidence="21">
    <location>
        <begin position="270"/>
        <end position="289"/>
    </location>
</feature>
<dbReference type="Pfam" id="PF01148">
    <property type="entry name" value="CTP_transf_1"/>
    <property type="match status" value="1"/>
</dbReference>
<evidence type="ECO:0000256" key="10">
    <source>
        <dbReference type="ARBA" id="ARBA00022679"/>
    </source>
</evidence>
<keyword evidence="17" id="KW-1208">Phospholipid metabolism</keyword>
<evidence type="ECO:0000313" key="22">
    <source>
        <dbReference type="EMBL" id="UGS27699.1"/>
    </source>
</evidence>
<keyword evidence="10 18" id="KW-0808">Transferase</keyword>
<evidence type="ECO:0000256" key="6">
    <source>
        <dbReference type="ARBA" id="ARBA00012487"/>
    </source>
</evidence>
<dbReference type="GO" id="GO:0016779">
    <property type="term" value="F:nucleotidyltransferase activity"/>
    <property type="evidence" value="ECO:0007669"/>
    <property type="project" value="UniProtKB-KW"/>
</dbReference>
<evidence type="ECO:0000256" key="17">
    <source>
        <dbReference type="ARBA" id="ARBA00023264"/>
    </source>
</evidence>
<keyword evidence="8" id="KW-1003">Cell membrane</keyword>
<keyword evidence="9" id="KW-0444">Lipid biosynthesis</keyword>
<name>A0ABY3RUH3_9MICO</name>
<accession>A0ABY3RUH3</accession>
<evidence type="ECO:0000256" key="9">
    <source>
        <dbReference type="ARBA" id="ARBA00022516"/>
    </source>
</evidence>
<keyword evidence="14" id="KW-0443">Lipid metabolism</keyword>
<dbReference type="EC" id="2.7.7.41" evidence="6 18"/>
<evidence type="ECO:0000256" key="1">
    <source>
        <dbReference type="ARBA" id="ARBA00001698"/>
    </source>
</evidence>
<evidence type="ECO:0000256" key="15">
    <source>
        <dbReference type="ARBA" id="ARBA00023136"/>
    </source>
</evidence>
<feature type="region of interest" description="Disordered" evidence="20">
    <location>
        <begin position="1"/>
        <end position="26"/>
    </location>
</feature>
<dbReference type="RefSeq" id="WP_219084770.1">
    <property type="nucleotide sequence ID" value="NZ_CP082781.1"/>
</dbReference>
<evidence type="ECO:0000256" key="12">
    <source>
        <dbReference type="ARBA" id="ARBA00022695"/>
    </source>
</evidence>
<reference evidence="22 23" key="1">
    <citation type="submission" date="2023-01" db="EMBL/GenBank/DDBJ databases">
        <title>Characterization of estradiol degrading bacteria Microbacterium sp. MZT7 and reveal degrading genes through genome analysis.</title>
        <authorList>
            <person name="Hao P."/>
            <person name="Gao Y."/>
        </authorList>
    </citation>
    <scope>NUCLEOTIDE SEQUENCE [LARGE SCALE GENOMIC DNA]</scope>
    <source>
        <strain evidence="22 23">MZT7</strain>
    </source>
</reference>
<proteinExistence type="inferred from homology"/>
<keyword evidence="13 21" id="KW-1133">Transmembrane helix</keyword>
<comment type="similarity">
    <text evidence="5 18">Belongs to the CDS family.</text>
</comment>
<dbReference type="Proteomes" id="UP001199642">
    <property type="component" value="Chromosome"/>
</dbReference>
<dbReference type="PROSITE" id="PS01315">
    <property type="entry name" value="CDS"/>
    <property type="match status" value="1"/>
</dbReference>
<feature type="transmembrane region" description="Helical" evidence="21">
    <location>
        <begin position="89"/>
        <end position="108"/>
    </location>
</feature>
<feature type="transmembrane region" description="Helical" evidence="21">
    <location>
        <begin position="246"/>
        <end position="264"/>
    </location>
</feature>
<evidence type="ECO:0000313" key="23">
    <source>
        <dbReference type="Proteomes" id="UP001199642"/>
    </source>
</evidence>
<evidence type="ECO:0000256" key="7">
    <source>
        <dbReference type="ARBA" id="ARBA00019373"/>
    </source>
</evidence>